<dbReference type="WBParaSite" id="Hba_18896">
    <property type="protein sequence ID" value="Hba_18896"/>
    <property type="gene ID" value="Hba_18896"/>
</dbReference>
<protein>
    <submittedName>
        <fullName evidence="15">C2 domain-containing protein</fullName>
    </submittedName>
</protein>
<dbReference type="InterPro" id="IPR045052">
    <property type="entry name" value="Copine"/>
</dbReference>
<sequence>MDYLFEEGQRLRFDVDEGKHQGNITVTAEKLSDGRQESIYFVCSATKLDRKDFLGKCDPFLKISRINHDNTLQLAYRSRYKEQNLNPKWKPFEIHIDQLCYGDKDREFLIECFDWDEDGNHDLVGSCTTTINRLVRQEDISLPLINDKKARKSKKYIDSGILHFQKVYCWMDYSFLDFVTTGTELDFTVAVAFPRSWDDETRIVGATDQYDIALRSIAEICQYYNVSQSFNAYGFGARPAHMDKSHAIFPLNIDSGRAYCEGVSGLLAAYKKARSAVHLSGPAHFAPVIRFIISLLSKVAAQRASRIPSDASQYSVLLIITDGIISDLKRTKQEIVKASCLPLSIIIVGIGYDTFEEMRTLDSDQQMLSWNGKSAKRDIVQVTETCYWTIFLLNIVSFLFQFVQLRLFLPPHKKLTDDEQTTAKRLLAKEVLQEIPLQLTSYMKSKGISPCHLIPQRQPSFRGHQSLGPSLSAALLHDHIRDVTDLDMS</sequence>
<dbReference type="Pfam" id="PF00168">
    <property type="entry name" value="C2"/>
    <property type="match status" value="1"/>
</dbReference>
<evidence type="ECO:0000256" key="6">
    <source>
        <dbReference type="ARBA" id="ARBA00022490"/>
    </source>
</evidence>
<evidence type="ECO:0000313" key="14">
    <source>
        <dbReference type="Proteomes" id="UP000095283"/>
    </source>
</evidence>
<keyword evidence="10" id="KW-0472">Membrane</keyword>
<comment type="similarity">
    <text evidence="4">Belongs to the copine family.</text>
</comment>
<comment type="subcellular location">
    <subcellularLocation>
        <location evidence="2">Cell membrane</location>
    </subcellularLocation>
    <subcellularLocation>
        <location evidence="3">Cytoplasm</location>
    </subcellularLocation>
    <subcellularLocation>
        <location evidence="1">Nucleus</location>
    </subcellularLocation>
</comment>
<dbReference type="InterPro" id="IPR037768">
    <property type="entry name" value="C2B_Copine"/>
</dbReference>
<dbReference type="GO" id="GO:0005886">
    <property type="term" value="C:plasma membrane"/>
    <property type="evidence" value="ECO:0007669"/>
    <property type="project" value="UniProtKB-SubCell"/>
</dbReference>
<dbReference type="Proteomes" id="UP000095283">
    <property type="component" value="Unplaced"/>
</dbReference>
<dbReference type="InterPro" id="IPR000008">
    <property type="entry name" value="C2_dom"/>
</dbReference>
<dbReference type="GO" id="GO:0046872">
    <property type="term" value="F:metal ion binding"/>
    <property type="evidence" value="ECO:0007669"/>
    <property type="project" value="UniProtKB-KW"/>
</dbReference>
<evidence type="ECO:0000256" key="1">
    <source>
        <dbReference type="ARBA" id="ARBA00004123"/>
    </source>
</evidence>
<dbReference type="InterPro" id="IPR002035">
    <property type="entry name" value="VWF_A"/>
</dbReference>
<dbReference type="GO" id="GO:0005634">
    <property type="term" value="C:nucleus"/>
    <property type="evidence" value="ECO:0007669"/>
    <property type="project" value="UniProtKB-SubCell"/>
</dbReference>
<dbReference type="Gene3D" id="2.60.40.150">
    <property type="entry name" value="C2 domain"/>
    <property type="match status" value="1"/>
</dbReference>
<keyword evidence="9" id="KW-0106">Calcium</keyword>
<name>A0A1I7XMD3_HETBA</name>
<keyword evidence="6" id="KW-0963">Cytoplasm</keyword>
<keyword evidence="11" id="KW-0539">Nucleus</keyword>
<feature type="domain" description="C2" evidence="12">
    <location>
        <begin position="20"/>
        <end position="144"/>
    </location>
</feature>
<keyword evidence="7" id="KW-0479">Metal-binding</keyword>
<evidence type="ECO:0000256" key="11">
    <source>
        <dbReference type="ARBA" id="ARBA00023242"/>
    </source>
</evidence>
<accession>A0A1I7XMD3</accession>
<dbReference type="CDD" id="cd04047">
    <property type="entry name" value="C2B_Copine"/>
    <property type="match status" value="1"/>
</dbReference>
<evidence type="ECO:0000259" key="12">
    <source>
        <dbReference type="PROSITE" id="PS50004"/>
    </source>
</evidence>
<evidence type="ECO:0000256" key="2">
    <source>
        <dbReference type="ARBA" id="ARBA00004236"/>
    </source>
</evidence>
<dbReference type="SUPFAM" id="SSF53300">
    <property type="entry name" value="vWA-like"/>
    <property type="match status" value="1"/>
</dbReference>
<reference evidence="15" key="1">
    <citation type="submission" date="2016-11" db="UniProtKB">
        <authorList>
            <consortium name="WormBaseParasite"/>
        </authorList>
    </citation>
    <scope>IDENTIFICATION</scope>
</reference>
<dbReference type="GO" id="GO:0005737">
    <property type="term" value="C:cytoplasm"/>
    <property type="evidence" value="ECO:0007669"/>
    <property type="project" value="UniProtKB-SubCell"/>
</dbReference>
<evidence type="ECO:0000256" key="4">
    <source>
        <dbReference type="ARBA" id="ARBA00009048"/>
    </source>
</evidence>
<evidence type="ECO:0000256" key="9">
    <source>
        <dbReference type="ARBA" id="ARBA00022837"/>
    </source>
</evidence>
<dbReference type="GO" id="GO:0005544">
    <property type="term" value="F:calcium-dependent phospholipid binding"/>
    <property type="evidence" value="ECO:0007669"/>
    <property type="project" value="InterPro"/>
</dbReference>
<dbReference type="PROSITE" id="PS50004">
    <property type="entry name" value="C2"/>
    <property type="match status" value="1"/>
</dbReference>
<dbReference type="Pfam" id="PF07002">
    <property type="entry name" value="Copine"/>
    <property type="match status" value="1"/>
</dbReference>
<dbReference type="SUPFAM" id="SSF49562">
    <property type="entry name" value="C2 domain (Calcium/lipid-binding domain, CaLB)"/>
    <property type="match status" value="1"/>
</dbReference>
<evidence type="ECO:0000256" key="5">
    <source>
        <dbReference type="ARBA" id="ARBA00022475"/>
    </source>
</evidence>
<dbReference type="InterPro" id="IPR010734">
    <property type="entry name" value="Copine_C"/>
</dbReference>
<proteinExistence type="inferred from homology"/>
<dbReference type="GO" id="GO:0071277">
    <property type="term" value="P:cellular response to calcium ion"/>
    <property type="evidence" value="ECO:0007669"/>
    <property type="project" value="UniProtKB-ARBA"/>
</dbReference>
<dbReference type="InterPro" id="IPR036465">
    <property type="entry name" value="vWFA_dom_sf"/>
</dbReference>
<evidence type="ECO:0000313" key="15">
    <source>
        <dbReference type="WBParaSite" id="Hba_18896"/>
    </source>
</evidence>
<dbReference type="FunFam" id="2.60.40.150:FF:000042">
    <property type="entry name" value="Copine 3"/>
    <property type="match status" value="1"/>
</dbReference>
<keyword evidence="5" id="KW-1003">Cell membrane</keyword>
<evidence type="ECO:0000256" key="8">
    <source>
        <dbReference type="ARBA" id="ARBA00022737"/>
    </source>
</evidence>
<dbReference type="PROSITE" id="PS50234">
    <property type="entry name" value="VWFA"/>
    <property type="match status" value="1"/>
</dbReference>
<evidence type="ECO:0000256" key="7">
    <source>
        <dbReference type="ARBA" id="ARBA00022723"/>
    </source>
</evidence>
<evidence type="ECO:0000259" key="13">
    <source>
        <dbReference type="PROSITE" id="PS50234"/>
    </source>
</evidence>
<evidence type="ECO:0000256" key="10">
    <source>
        <dbReference type="ARBA" id="ARBA00023136"/>
    </source>
</evidence>
<keyword evidence="8" id="KW-0677">Repeat</keyword>
<dbReference type="PANTHER" id="PTHR10857">
    <property type="entry name" value="COPINE"/>
    <property type="match status" value="1"/>
</dbReference>
<keyword evidence="14" id="KW-1185">Reference proteome</keyword>
<evidence type="ECO:0000256" key="3">
    <source>
        <dbReference type="ARBA" id="ARBA00004496"/>
    </source>
</evidence>
<organism evidence="14 15">
    <name type="scientific">Heterorhabditis bacteriophora</name>
    <name type="common">Entomopathogenic nematode worm</name>
    <dbReference type="NCBI Taxonomy" id="37862"/>
    <lineage>
        <taxon>Eukaryota</taxon>
        <taxon>Metazoa</taxon>
        <taxon>Ecdysozoa</taxon>
        <taxon>Nematoda</taxon>
        <taxon>Chromadorea</taxon>
        <taxon>Rhabditida</taxon>
        <taxon>Rhabditina</taxon>
        <taxon>Rhabditomorpha</taxon>
        <taxon>Strongyloidea</taxon>
        <taxon>Heterorhabditidae</taxon>
        <taxon>Heterorhabditis</taxon>
    </lineage>
</organism>
<dbReference type="PANTHER" id="PTHR10857:SF106">
    <property type="entry name" value="C2 DOMAIN-CONTAINING PROTEIN"/>
    <property type="match status" value="1"/>
</dbReference>
<feature type="domain" description="VWFA" evidence="13">
    <location>
        <begin position="199"/>
        <end position="399"/>
    </location>
</feature>
<dbReference type="AlphaFoldDB" id="A0A1I7XMD3"/>
<dbReference type="InterPro" id="IPR035892">
    <property type="entry name" value="C2_domain_sf"/>
</dbReference>
<dbReference type="SMART" id="SM00239">
    <property type="entry name" value="C2"/>
    <property type="match status" value="1"/>
</dbReference>